<dbReference type="InterPro" id="IPR003995">
    <property type="entry name" value="RTX_toxin_determinant-A"/>
</dbReference>
<feature type="region of interest" description="Disordered" evidence="8">
    <location>
        <begin position="537"/>
        <end position="594"/>
    </location>
</feature>
<keyword evidence="4" id="KW-0800">Toxin</keyword>
<dbReference type="EMBL" id="CAJZAG010000002">
    <property type="protein sequence ID" value="CAG9166434.1"/>
    <property type="molecule type" value="Genomic_DNA"/>
</dbReference>
<evidence type="ECO:0008006" key="11">
    <source>
        <dbReference type="Google" id="ProtNLM"/>
    </source>
</evidence>
<dbReference type="InterPro" id="IPR018511">
    <property type="entry name" value="Hemolysin-typ_Ca-bd_CS"/>
</dbReference>
<gene>
    <name evidence="9" type="ORF">LMG32289_01013</name>
</gene>
<evidence type="ECO:0000256" key="5">
    <source>
        <dbReference type="ARBA" id="ARBA00022737"/>
    </source>
</evidence>
<keyword evidence="3" id="KW-0964">Secreted</keyword>
<dbReference type="PANTHER" id="PTHR38340:SF1">
    <property type="entry name" value="S-LAYER PROTEIN"/>
    <property type="match status" value="1"/>
</dbReference>
<proteinExistence type="predicted"/>
<protein>
    <recommendedName>
        <fullName evidence="11">Calcium-binding protein</fullName>
    </recommendedName>
</protein>
<evidence type="ECO:0000256" key="8">
    <source>
        <dbReference type="SAM" id="MobiDB-lite"/>
    </source>
</evidence>
<evidence type="ECO:0000313" key="10">
    <source>
        <dbReference type="Proteomes" id="UP000706525"/>
    </source>
</evidence>
<name>A0ABM8WGF6_9BURK</name>
<comment type="subcellular location">
    <subcellularLocation>
        <location evidence="1">Membrane</location>
    </subcellularLocation>
    <subcellularLocation>
        <location evidence="2">Secreted</location>
    </subcellularLocation>
</comment>
<organism evidence="9 10">
    <name type="scientific">Cupriavidus pampae</name>
    <dbReference type="NCBI Taxonomy" id="659251"/>
    <lineage>
        <taxon>Bacteria</taxon>
        <taxon>Pseudomonadati</taxon>
        <taxon>Pseudomonadota</taxon>
        <taxon>Betaproteobacteria</taxon>
        <taxon>Burkholderiales</taxon>
        <taxon>Burkholderiaceae</taxon>
        <taxon>Cupriavidus</taxon>
    </lineage>
</organism>
<comment type="caution">
    <text evidence="9">The sequence shown here is derived from an EMBL/GenBank/DDBJ whole genome shotgun (WGS) entry which is preliminary data.</text>
</comment>
<dbReference type="Gene3D" id="2.150.10.10">
    <property type="entry name" value="Serralysin-like metalloprotease, C-terminal"/>
    <property type="match status" value="15"/>
</dbReference>
<dbReference type="SUPFAM" id="SSF51120">
    <property type="entry name" value="beta-Roll"/>
    <property type="match status" value="12"/>
</dbReference>
<keyword evidence="6" id="KW-0843">Virulence</keyword>
<feature type="region of interest" description="Disordered" evidence="8">
    <location>
        <begin position="659"/>
        <end position="702"/>
    </location>
</feature>
<dbReference type="InterPro" id="IPR001343">
    <property type="entry name" value="Hemolysn_Ca-bd"/>
</dbReference>
<dbReference type="InterPro" id="IPR050557">
    <property type="entry name" value="RTX_toxin/Mannuronan_C5-epim"/>
</dbReference>
<evidence type="ECO:0000256" key="1">
    <source>
        <dbReference type="ARBA" id="ARBA00004370"/>
    </source>
</evidence>
<sequence length="2223" mass="231386">MEQNIVVGGAGADILLGGKGHDVLVGFDGSNVLEGGEGDDDLYGGMDVDILNGGQGVDYLNGGRGDDLYVWNEGDGNDIIDDKDGGRLLFNGKTYSFSGGYMVKDGSSNTWRDESGNVRLTHNSPWRIELPDGSVIQLGEDFDPGEWGITLGEAQPDAVKIYNGDQRPLIRGVEVEFDVAPDSSVYSTYQWAATSWNADGSLNNGIAEADFNDVIYGSTGNDKINGFGGNDALDGGEGDDQIDGGVGDDMIAGGKGRDVIRGGNGNDFIQGSGYLLAGRRVGPDDQWEPPPGSQIVIAGSTWGVVKYGGATVWGYAGPAYTSETGPGDSLDGGAGDDDIMGSWGNDAIDGGTGDDLLYGLAGDDTLSGGEGDDYMMGDGPITSGLLNTVAGALHGADTLDGGEGDDQIIGNGGDDQLFGGAGDDHLWGDQSLNGDLDPSYHGNDYISGGDGSDFLEGGGGKDVLYGGSGDDAMWGDAYSASVPEQRLNWGNDVLSGDDGNDWMAGGGRDDILSGGEGNDVMYGDEPGSSLNSEFHGDDVLDGGSGDDYLEGGGGDDQLFGGAGKDTLWGDSGADGYDPASHGNDSLDGGDDDDVLIGNGGADTLLGGGGNDTLYGDNAIEALDDVYQKDDFLDGGIGDDVIFGGGGADTLWGGEGDDYLEGDREGGSLAETYQGDDQLDGGEGNDTLKGGGGNDTLSGGAGSDLVHGGSGNDYLAGNSGIDGMWGEEGDDVYLIEGGDATTDGALLDSIFDSQGNNQIIFGEGISLSDMKTYLLSDSEVVISYNDETEALAVVFDPSASSFRVSFGDGPSLELDELIMNTGETRIEKESNASGSKLVGGAQADSLRAIGDHITVKAGRGDDVISMLGHDGTLVLREGDGKDWVGGEGLQHVRFAGDVTLDSLQMSIFSGYHPSTYSYGNHYALAYGTAGDVLYISSSSNTPGLVYELPDGRSVSHLALLEQFGIPLNWQGGASGDAATGTSMSDHMQGNEGDDVIHGGAGDDSIRGDDGSDHLFGEAGDDSLDGGYGLFDDILDGGDGNDTLIGNEGNDILLGGNGNDELDGGGGDDVLNGGAGSDLLLGGSGNDTLVAGEGRDRLEGGSGDDIYVLDSSIGTTLINDGMGKSVVNLGDLNAAGIMASYIQGDDGNLYLALDNGGGRRVYIQQSFDDTVQSLEFRTSDGTTVSESSFLRSETPISYWVAANKAVRMAGGAGADTIVGGELGDVLRGGSGNDQIAGGAGDDVLYGDDGADLLAGNQGNDVLYGGKGTDIYRLDRGNGLDTIFEDGTDASVLKLTSGLSLSDLFALRSGNDLRLTVRESSSGVIIKDFYSGMSSWTVQTDDAAPVDLTVALPAIAMPAPAQGVADLRERFKLQLQADQGESLAASRYTRQADGTFLRVDVSDSENSWSKSTYRVSMDGEVTYSDESEIFYWKDDFQTTAESGNNWTEQTVVRRLTSNTTSAPADRFISLDSLDGGVQVPAGATLIPIYGPPRYNGLSATMEPSLLGYRVFYPSETESGPHYGNQVETKYFREDMTSISVSVRELFAGDSANQIRISGHAIVDAGGGNDIIKSEDDGGVSYGERAAGMLGTAQIGAFLFGNSGDDAIYGGLRNDTIIGGTGDDLLYGGGGSDTYVVAAGDGHDVIGDFDLRPGQQDILELPAGVTLSNLQVRFVQVAAQGPSEEVFLDMYLRVPEADTTSMYWAMELTWGDESQTVSILMPHAYQNAGSGVELFRFADGSTATLDQLRALAPQLPSADADALDNSFAASGTVFGGGGNDTLTLTAAGSLYGDAGRDILIGSNDDDILAGGTRANEGRGDIWDAGGTYHGGAGNDNIHATAGNDIFEYDLGDGYDSITDARHNWKYLAYGGEYMRQQGWDDLDAEQSAHRQLLDSGHDTLKFGASIRASNVVAESNGDMAFRIYDRAPQFDEWSGEYYDSQEELGGVYFDHWFGTLKTNDGQSTDVQIENQLNRVEFADGTVWTINRDGSHTVSDSNIRVGAVGDDILADYRGNNVLMGLTGNDTLTAGDGDDLLIGGSGDDHLDGGNGYDVIAINAADGNDTVSARQGVNKTLSLGGGIKLEDLKLSREGSNLVLTTTDDQRIEFDDWYADAGGNHSVGTLQVLMGQVNGYDANGDELHAGHVQQFDFAGLVRRFDSEQAESPAVTSWSLSNALLDFHLSSSDGAALGGDLAYQYGMTGQLSADGVANAILASGQFGRENQQLRSA</sequence>
<dbReference type="InterPro" id="IPR011049">
    <property type="entry name" value="Serralysin-like_metalloprot_C"/>
</dbReference>
<evidence type="ECO:0000256" key="3">
    <source>
        <dbReference type="ARBA" id="ARBA00022525"/>
    </source>
</evidence>
<dbReference type="Proteomes" id="UP000706525">
    <property type="component" value="Unassembled WGS sequence"/>
</dbReference>
<evidence type="ECO:0000256" key="7">
    <source>
        <dbReference type="ARBA" id="ARBA00023136"/>
    </source>
</evidence>
<feature type="region of interest" description="Disordered" evidence="8">
    <location>
        <begin position="973"/>
        <end position="1018"/>
    </location>
</feature>
<evidence type="ECO:0000256" key="2">
    <source>
        <dbReference type="ARBA" id="ARBA00004613"/>
    </source>
</evidence>
<dbReference type="PROSITE" id="PS00330">
    <property type="entry name" value="HEMOLYSIN_CALCIUM"/>
    <property type="match status" value="20"/>
</dbReference>
<accession>A0ABM8WGF6</accession>
<feature type="compositionally biased region" description="Gly residues" evidence="8">
    <location>
        <begin position="542"/>
        <end position="563"/>
    </location>
</feature>
<dbReference type="PANTHER" id="PTHR38340">
    <property type="entry name" value="S-LAYER PROTEIN"/>
    <property type="match status" value="1"/>
</dbReference>
<keyword evidence="10" id="KW-1185">Reference proteome</keyword>
<keyword evidence="7" id="KW-0472">Membrane</keyword>
<feature type="compositionally biased region" description="Gly residues" evidence="8">
    <location>
        <begin position="680"/>
        <end position="701"/>
    </location>
</feature>
<reference evidence="9 10" key="1">
    <citation type="submission" date="2021-08" db="EMBL/GenBank/DDBJ databases">
        <authorList>
            <person name="Peeters C."/>
        </authorList>
    </citation>
    <scope>NUCLEOTIDE SEQUENCE [LARGE SCALE GENOMIC DNA]</scope>
    <source>
        <strain evidence="9 10">LMG 32289</strain>
    </source>
</reference>
<dbReference type="PRINTS" id="PR01488">
    <property type="entry name" value="RTXTOXINA"/>
</dbReference>
<feature type="compositionally biased region" description="Basic and acidic residues" evidence="8">
    <location>
        <begin position="1002"/>
        <end position="1014"/>
    </location>
</feature>
<dbReference type="Pfam" id="PF00353">
    <property type="entry name" value="HemolysinCabind"/>
    <property type="match status" value="22"/>
</dbReference>
<evidence type="ECO:0000256" key="6">
    <source>
        <dbReference type="ARBA" id="ARBA00023026"/>
    </source>
</evidence>
<evidence type="ECO:0000256" key="4">
    <source>
        <dbReference type="ARBA" id="ARBA00022656"/>
    </source>
</evidence>
<keyword evidence="5" id="KW-0677">Repeat</keyword>
<evidence type="ECO:0000313" key="9">
    <source>
        <dbReference type="EMBL" id="CAG9166434.1"/>
    </source>
</evidence>
<dbReference type="PRINTS" id="PR00313">
    <property type="entry name" value="CABNDNGRPT"/>
</dbReference>